<dbReference type="GO" id="GO:0000724">
    <property type="term" value="P:double-strand break repair via homologous recombination"/>
    <property type="evidence" value="ECO:0007669"/>
    <property type="project" value="TreeGrafter"/>
</dbReference>
<dbReference type="GO" id="GO:0016604">
    <property type="term" value="C:nuclear body"/>
    <property type="evidence" value="ECO:0007669"/>
    <property type="project" value="TreeGrafter"/>
</dbReference>
<evidence type="ECO:0000256" key="1">
    <source>
        <dbReference type="ARBA" id="ARBA00006395"/>
    </source>
</evidence>
<gene>
    <name evidence="5" type="ORF">PFISCL1PPCAC_20044</name>
</gene>
<dbReference type="Gene3D" id="2.40.50.770">
    <property type="entry name" value="RecQ-mediated genome instability protein Rmi1, C-terminal domain"/>
    <property type="match status" value="1"/>
</dbReference>
<dbReference type="EMBL" id="BTSY01000005">
    <property type="protein sequence ID" value="GMT28747.1"/>
    <property type="molecule type" value="Genomic_DNA"/>
</dbReference>
<evidence type="ECO:0000256" key="2">
    <source>
        <dbReference type="ARBA" id="ARBA00018987"/>
    </source>
</evidence>
<name>A0AAV5WA92_9BILA</name>
<dbReference type="Pfam" id="PF08585">
    <property type="entry name" value="RMI1_N_C"/>
    <property type="match status" value="1"/>
</dbReference>
<dbReference type="AlphaFoldDB" id="A0AAV5WA92"/>
<accession>A0AAV5WA92</accession>
<feature type="domain" description="RecQ mediated genome instability protein 1 OB-fold" evidence="4">
    <location>
        <begin position="70"/>
        <end position="195"/>
    </location>
</feature>
<dbReference type="InterPro" id="IPR013894">
    <property type="entry name" value="RMI1_OB"/>
</dbReference>
<evidence type="ECO:0000256" key="3">
    <source>
        <dbReference type="SAM" id="MobiDB-lite"/>
    </source>
</evidence>
<dbReference type="GO" id="GO:0000712">
    <property type="term" value="P:resolution of meiotic recombination intermediates"/>
    <property type="evidence" value="ECO:0007669"/>
    <property type="project" value="TreeGrafter"/>
</dbReference>
<keyword evidence="6" id="KW-1185">Reference proteome</keyword>
<dbReference type="Proteomes" id="UP001432322">
    <property type="component" value="Unassembled WGS sequence"/>
</dbReference>
<sequence>MEDEEKEGISMCEMQSWFEEKGITLNTDWLSSLLSHMGSKATIKSVFEQFVFSRLEESYERPMKIPENASKIILTRRIVFQVLSVVNIARPIYDQMRDELHTEDNLTWFYGDESEAHEGQTHENEGMNGKGRQCSMITVTDGSTTLKGIDYGRVDGLTDAIPIGTKLIIIGKVTCRRSVMVLKADNCKILGGAFELEEQELSKAERLSLLLPTSKSKIEPYLSRVKKELELNQRRISPFLRRISREVAEVPPPHSFPPINPPKQLTTSVPPVSNAVVDRVRTVSPHVPPAVPLLRGEEVGGALVQSSLPPAAIVEPTVKIEEMEDSNILCIHDEAPRFNNNRLVDSLDSMAAAEPRGAVRLPIIPPAGHIEMMQSSQMDPLDDHRLHLPVRPCVKLTPQTLEERIHANQTRGRNRELPLIEKKGAAAITSGSKDSSRSIASYFQATKIGETRWNKRTQMVEPSSKVQSGCKIEADRREMEEGIEEGKRKEREARKMREEMERRDKEQRMRNNEEERQRRIYYENMRRNDDERRWREEENERQRNSYGLYGVSNAPQVSVVVVSTPTPSSYITPPAVVTLPQSNQINHLRPLSHHQAHIPPVVRQSCSFRNDFLLGGDDRPSVPMNLFGSPPRVDRSTVHTVIPFKKTKIEDQKMISESLELDGFQVNNFNTFHKQPTSYDMLQPMHHMNGMHHEMSANGMRNGYETGLQQLNQPTMCEPPSSILYPPMDERSRHQLSSHEEDVKARYMSLNIISLMDVLGKRKFWMMPKSFHIAPMYALIDRNLNIEQGLWDMKMKIVDDSGETLMCQLDPRLLEELLGFSVVSARRLRESNVTQFHKFKDRGSKMFKSMERMDLILDVEVTPEPKELPIITKIRTLSEVLGIL</sequence>
<comment type="similarity">
    <text evidence="1">Belongs to the RMI1 family.</text>
</comment>
<evidence type="ECO:0000259" key="4">
    <source>
        <dbReference type="Pfam" id="PF08585"/>
    </source>
</evidence>
<dbReference type="SMART" id="SM01161">
    <property type="entry name" value="DUF1767"/>
    <property type="match status" value="1"/>
</dbReference>
<dbReference type="InterPro" id="IPR042470">
    <property type="entry name" value="RMI1_N_C_sf"/>
</dbReference>
<organism evidence="5 6">
    <name type="scientific">Pristionchus fissidentatus</name>
    <dbReference type="NCBI Taxonomy" id="1538716"/>
    <lineage>
        <taxon>Eukaryota</taxon>
        <taxon>Metazoa</taxon>
        <taxon>Ecdysozoa</taxon>
        <taxon>Nematoda</taxon>
        <taxon>Chromadorea</taxon>
        <taxon>Rhabditida</taxon>
        <taxon>Rhabditina</taxon>
        <taxon>Diplogasteromorpha</taxon>
        <taxon>Diplogasteroidea</taxon>
        <taxon>Neodiplogasteridae</taxon>
        <taxon>Pristionchus</taxon>
    </lineage>
</organism>
<feature type="region of interest" description="Disordered" evidence="3">
    <location>
        <begin position="476"/>
        <end position="514"/>
    </location>
</feature>
<evidence type="ECO:0000313" key="6">
    <source>
        <dbReference type="Proteomes" id="UP001432322"/>
    </source>
</evidence>
<dbReference type="GO" id="GO:0031422">
    <property type="term" value="C:RecQ family helicase-topoisomerase III complex"/>
    <property type="evidence" value="ECO:0007669"/>
    <property type="project" value="TreeGrafter"/>
</dbReference>
<evidence type="ECO:0000313" key="5">
    <source>
        <dbReference type="EMBL" id="GMT28747.1"/>
    </source>
</evidence>
<protein>
    <recommendedName>
        <fullName evidence="2">RecQ-mediated genome instability protein 1</fullName>
    </recommendedName>
</protein>
<dbReference type="PANTHER" id="PTHR14790:SF15">
    <property type="entry name" value="RECQ-MEDIATED GENOME INSTABILITY PROTEIN 1"/>
    <property type="match status" value="1"/>
</dbReference>
<proteinExistence type="inferred from homology"/>
<reference evidence="5" key="1">
    <citation type="submission" date="2023-10" db="EMBL/GenBank/DDBJ databases">
        <title>Genome assembly of Pristionchus species.</title>
        <authorList>
            <person name="Yoshida K."/>
            <person name="Sommer R.J."/>
        </authorList>
    </citation>
    <scope>NUCLEOTIDE SEQUENCE</scope>
    <source>
        <strain evidence="5">RS5133</strain>
    </source>
</reference>
<comment type="caution">
    <text evidence="5">The sequence shown here is derived from an EMBL/GenBank/DDBJ whole genome shotgun (WGS) entry which is preliminary data.</text>
</comment>
<dbReference type="PANTHER" id="PTHR14790">
    <property type="entry name" value="RECQ-MEDIATED GENOME INSTABILITY PROTEIN 1 RMI1"/>
    <property type="match status" value="1"/>
</dbReference>